<evidence type="ECO:0000256" key="7">
    <source>
        <dbReference type="ARBA" id="ARBA00023306"/>
    </source>
</evidence>
<dbReference type="GO" id="GO:0003677">
    <property type="term" value="F:DNA binding"/>
    <property type="evidence" value="ECO:0007669"/>
    <property type="project" value="UniProtKB-KW"/>
</dbReference>
<dbReference type="Proteomes" id="UP001566132">
    <property type="component" value="Unassembled WGS sequence"/>
</dbReference>
<reference evidence="11 12" key="1">
    <citation type="submission" date="2024-05" db="EMBL/GenBank/DDBJ databases">
        <title>Genetic variation in Jamaican populations of the coffee berry borer (Hypothenemus hampei).</title>
        <authorList>
            <person name="Errbii M."/>
            <person name="Myrie A."/>
        </authorList>
    </citation>
    <scope>NUCLEOTIDE SEQUENCE [LARGE SCALE GENOMIC DNA]</scope>
    <source>
        <strain evidence="11">JA-Hopewell-2020-01-JO</strain>
        <tissue evidence="11">Whole body</tissue>
    </source>
</reference>
<dbReference type="PANTHER" id="PTHR46765:SF1">
    <property type="entry name" value="P-LOOP CONTAINING NUCLEOSIDE TRIPHOSPHATE HYDROLASES SUPERFAMILY PROTEIN"/>
    <property type="match status" value="1"/>
</dbReference>
<evidence type="ECO:0000256" key="4">
    <source>
        <dbReference type="ARBA" id="ARBA00022840"/>
    </source>
</evidence>
<dbReference type="InterPro" id="IPR003593">
    <property type="entry name" value="AAA+_ATPase"/>
</dbReference>
<feature type="domain" description="AAA+ ATPase" evidence="10">
    <location>
        <begin position="337"/>
        <end position="486"/>
    </location>
</feature>
<keyword evidence="12" id="KW-1185">Reference proteome</keyword>
<sequence length="911" mass="105327">MSDFPDPDEEFELMYGDEFELLREQNTEDVNIPLLSSNRVRKSLNFDTPSKSNSSESHTTTFTSQTTITIEEPHHSNVNPLNNTKQLFDSTSNSKKRLADDFLLDSFDIENYDFLKNLNNSKKHKADNDDDNKHQKDLDLMNFIIQRRNEFKNSQLISLPINSINVSLRNSERDKRNVSLSVPRYPFVKIKSFNGQSVYVRFHSEEFEKDEIKRIVNVNSFQGLMGDSFKTIWDEANELISKQFNTVQANTENDHEILTTVQQNNELWVNLYKPKKYLELLSDENTNRTMLRWIKLWDKVVFNRNPKIKIRPNEQNAKKPYNFHNLNSTLDEHGRPHHKVALLCGPPGLGKTTLAHMVAKHAGYNIVEINASDDRSLEAFRTTLENSTQMRSVVDESKRPNCIIFDEIDGAPAASIDFLVKFISGTAPIKGIKSKNKGNKSHILKRPIICICNDAYVPALRPLRQIAFIINFPRTSSARLAERLMEIAKRQQIKTDIGAMIALAEKSNHDIRSCLSVLHFYKAQNKQIGLTDIYKANVGQKDMQKGLFMIWSDIFEIKRTQKGSSGNKVLPTMKDRMEKILQTIGLFGDHERVAQGVYENFPRLQLKDKNLNSTSLGIDWFCYNDVITKCINTDQNYSLTGYLNYAFVIWHFVFASVQKPKISYPSIGYEYRMKDIRHKAIIAEQLRGMAVNVRCYQSALPLILDVIPLLLRIISPSFRPVSQHLYTEEERTNLQRVAGIMADYNLNYIQERNTDGTYDFKLEPNVEELVLFKKSENNKNRILYFNRQLIAKEIELEKMRRIEAQNTRKVDLVSKTKNEEKQKHSEVIESAAASSKALPNHLQTLQFKILKSTTKVSKPTLRKDFFGRVIENVQSVSDDSSRNLLKNDVFFRYKEGYSNAVKKRIKIKELK</sequence>
<keyword evidence="5" id="KW-0238">DNA-binding</keyword>
<dbReference type="InterPro" id="IPR053016">
    <property type="entry name" value="CTF18-RFC_complex"/>
</dbReference>
<evidence type="ECO:0000313" key="12">
    <source>
        <dbReference type="Proteomes" id="UP001566132"/>
    </source>
</evidence>
<keyword evidence="4" id="KW-0067">ATP-binding</keyword>
<comment type="similarity">
    <text evidence="8">Belongs to the activator 1 small subunits family. CTF18 subfamily.</text>
</comment>
<dbReference type="Gene3D" id="1.10.8.60">
    <property type="match status" value="1"/>
</dbReference>
<keyword evidence="2" id="KW-0235">DNA replication</keyword>
<accession>A0ABD1ENQ9</accession>
<dbReference type="InterPro" id="IPR003959">
    <property type="entry name" value="ATPase_AAA_core"/>
</dbReference>
<dbReference type="Gene3D" id="3.40.50.300">
    <property type="entry name" value="P-loop containing nucleotide triphosphate hydrolases"/>
    <property type="match status" value="1"/>
</dbReference>
<evidence type="ECO:0000256" key="2">
    <source>
        <dbReference type="ARBA" id="ARBA00022705"/>
    </source>
</evidence>
<dbReference type="SUPFAM" id="SSF52540">
    <property type="entry name" value="P-loop containing nucleoside triphosphate hydrolases"/>
    <property type="match status" value="1"/>
</dbReference>
<dbReference type="EMBL" id="JBDJPC010000006">
    <property type="protein sequence ID" value="KAL1497907.1"/>
    <property type="molecule type" value="Genomic_DNA"/>
</dbReference>
<dbReference type="GO" id="GO:0005524">
    <property type="term" value="F:ATP binding"/>
    <property type="evidence" value="ECO:0007669"/>
    <property type="project" value="UniProtKB-KW"/>
</dbReference>
<evidence type="ECO:0000256" key="6">
    <source>
        <dbReference type="ARBA" id="ARBA00023242"/>
    </source>
</evidence>
<dbReference type="CDD" id="cd00009">
    <property type="entry name" value="AAA"/>
    <property type="match status" value="1"/>
</dbReference>
<comment type="subcellular location">
    <subcellularLocation>
        <location evidence="1">Nucleus</location>
    </subcellularLocation>
</comment>
<proteinExistence type="inferred from homology"/>
<comment type="caution">
    <text evidence="11">The sequence shown here is derived from an EMBL/GenBank/DDBJ whole genome shotgun (WGS) entry which is preliminary data.</text>
</comment>
<dbReference type="AlphaFoldDB" id="A0ABD1ENQ9"/>
<feature type="compositionally biased region" description="Low complexity" evidence="9">
    <location>
        <begin position="52"/>
        <end position="69"/>
    </location>
</feature>
<gene>
    <name evidence="11" type="ORF">ABEB36_008789</name>
</gene>
<evidence type="ECO:0000256" key="9">
    <source>
        <dbReference type="SAM" id="MobiDB-lite"/>
    </source>
</evidence>
<dbReference type="Pfam" id="PF00004">
    <property type="entry name" value="AAA"/>
    <property type="match status" value="1"/>
</dbReference>
<keyword evidence="3" id="KW-0547">Nucleotide-binding</keyword>
<dbReference type="CDD" id="cd18140">
    <property type="entry name" value="HLD_clamp_RFC"/>
    <property type="match status" value="1"/>
</dbReference>
<protein>
    <recommendedName>
        <fullName evidence="10">AAA+ ATPase domain-containing protein</fullName>
    </recommendedName>
</protein>
<dbReference type="GO" id="GO:0005634">
    <property type="term" value="C:nucleus"/>
    <property type="evidence" value="ECO:0007669"/>
    <property type="project" value="UniProtKB-SubCell"/>
</dbReference>
<dbReference type="InterPro" id="IPR027417">
    <property type="entry name" value="P-loop_NTPase"/>
</dbReference>
<dbReference type="SMART" id="SM00382">
    <property type="entry name" value="AAA"/>
    <property type="match status" value="1"/>
</dbReference>
<dbReference type="FunFam" id="3.40.50.300:FF:001083">
    <property type="entry name" value="Chromosome transmission fidelity factor 18"/>
    <property type="match status" value="1"/>
</dbReference>
<feature type="compositionally biased region" description="Polar residues" evidence="9">
    <location>
        <begin position="76"/>
        <end position="88"/>
    </location>
</feature>
<evidence type="ECO:0000256" key="1">
    <source>
        <dbReference type="ARBA" id="ARBA00004123"/>
    </source>
</evidence>
<keyword evidence="6" id="KW-0539">Nucleus</keyword>
<evidence type="ECO:0000259" key="10">
    <source>
        <dbReference type="SMART" id="SM00382"/>
    </source>
</evidence>
<organism evidence="11 12">
    <name type="scientific">Hypothenemus hampei</name>
    <name type="common">Coffee berry borer</name>
    <dbReference type="NCBI Taxonomy" id="57062"/>
    <lineage>
        <taxon>Eukaryota</taxon>
        <taxon>Metazoa</taxon>
        <taxon>Ecdysozoa</taxon>
        <taxon>Arthropoda</taxon>
        <taxon>Hexapoda</taxon>
        <taxon>Insecta</taxon>
        <taxon>Pterygota</taxon>
        <taxon>Neoptera</taxon>
        <taxon>Endopterygota</taxon>
        <taxon>Coleoptera</taxon>
        <taxon>Polyphaga</taxon>
        <taxon>Cucujiformia</taxon>
        <taxon>Curculionidae</taxon>
        <taxon>Scolytinae</taxon>
        <taxon>Hypothenemus</taxon>
    </lineage>
</organism>
<name>A0ABD1ENQ9_HYPHA</name>
<dbReference type="PANTHER" id="PTHR46765">
    <property type="entry name" value="P-LOOP CONTAINING NUCLEOSIDE TRIPHOSPHATE HYDROLASES SUPERFAMILY PROTEIN"/>
    <property type="match status" value="1"/>
</dbReference>
<dbReference type="InterPro" id="IPR047854">
    <property type="entry name" value="RFC_lid"/>
</dbReference>
<evidence type="ECO:0000256" key="5">
    <source>
        <dbReference type="ARBA" id="ARBA00023125"/>
    </source>
</evidence>
<evidence type="ECO:0000256" key="3">
    <source>
        <dbReference type="ARBA" id="ARBA00022741"/>
    </source>
</evidence>
<evidence type="ECO:0000313" key="11">
    <source>
        <dbReference type="EMBL" id="KAL1497907.1"/>
    </source>
</evidence>
<keyword evidence="7" id="KW-0131">Cell cycle</keyword>
<feature type="region of interest" description="Disordered" evidence="9">
    <location>
        <begin position="46"/>
        <end position="88"/>
    </location>
</feature>
<dbReference type="GO" id="GO:0006260">
    <property type="term" value="P:DNA replication"/>
    <property type="evidence" value="ECO:0007669"/>
    <property type="project" value="UniProtKB-KW"/>
</dbReference>
<evidence type="ECO:0000256" key="8">
    <source>
        <dbReference type="ARBA" id="ARBA00043975"/>
    </source>
</evidence>